<feature type="coiled-coil region" evidence="1">
    <location>
        <begin position="34"/>
        <end position="97"/>
    </location>
</feature>
<name>A0A078MCG5_9BACL</name>
<evidence type="ECO:0000256" key="1">
    <source>
        <dbReference type="SAM" id="Coils"/>
    </source>
</evidence>
<reference evidence="2" key="1">
    <citation type="submission" date="2014-07" db="EMBL/GenBank/DDBJ databases">
        <authorList>
            <person name="Urmite Genomes Urmite Genomes"/>
        </authorList>
    </citation>
    <scope>NUCLEOTIDE SEQUENCE</scope>
    <source>
        <strain evidence="2">13S34_air</strain>
    </source>
</reference>
<gene>
    <name evidence="2" type="ORF">BN1050_02298</name>
</gene>
<proteinExistence type="predicted"/>
<dbReference type="HOGENOM" id="CLU_073844_0_0_9"/>
<accession>A0A078MCG5</accession>
<dbReference type="AlphaFoldDB" id="A0A078MCG5"/>
<keyword evidence="1" id="KW-0175">Coiled coil</keyword>
<dbReference type="PATRIC" id="fig|1461583.4.peg.2214"/>
<organism evidence="2">
    <name type="scientific">Metalysinibacillus saudimassiliensis</name>
    <dbReference type="NCBI Taxonomy" id="1461583"/>
    <lineage>
        <taxon>Bacteria</taxon>
        <taxon>Bacillati</taxon>
        <taxon>Bacillota</taxon>
        <taxon>Bacilli</taxon>
        <taxon>Bacillales</taxon>
        <taxon>Caryophanaceae</taxon>
        <taxon>Metalysinibacillus</taxon>
    </lineage>
</organism>
<protein>
    <submittedName>
        <fullName evidence="2">Uncharacterized protein</fullName>
    </submittedName>
</protein>
<dbReference type="EMBL" id="LN483076">
    <property type="protein sequence ID" value="CEA05088.1"/>
    <property type="molecule type" value="Genomic_DNA"/>
</dbReference>
<evidence type="ECO:0000313" key="2">
    <source>
        <dbReference type="EMBL" id="CEA05088.1"/>
    </source>
</evidence>
<sequence>MEWHQLVEEQERLQHLLLRRDHLFQQQMYIEAQLTTLQQTLQEQRQARQKLEKVVAPSFIKRLMTSDAKLLRSEEQLATLLVKEHETEQQHEKLTNQLAHIVAEREATKNTDVLLEDSTALVAKQRIWLMQHNPNKAKKFDALEDEAYQVIALKIEVGEAIDASYRAEEALHAVEKALDVAHGLSTWDLFGGGMFVTYLKHSKLDASKQALSEAQYALNLLHNELIDIKEMQTDAIQVSIDGFVHFADYVFDDFFSALSVHSKITNAKAQLQQVLGEVNGIQDKLIGMQEVLLTRQAKIKEARIALLR</sequence>